<organism evidence="10">
    <name type="scientific">Candida tenuis (strain ATCC 10573 / BCRC 21748 / CBS 615 / JCM 9827 / NBRC 10315 / NRRL Y-1498 / VKM Y-70)</name>
    <name type="common">Yeast</name>
    <name type="synonym">Yamadazyma tenuis</name>
    <dbReference type="NCBI Taxonomy" id="590646"/>
    <lineage>
        <taxon>Eukaryota</taxon>
        <taxon>Fungi</taxon>
        <taxon>Dikarya</taxon>
        <taxon>Ascomycota</taxon>
        <taxon>Saccharomycotina</taxon>
        <taxon>Pichiomycetes</taxon>
        <taxon>Debaryomycetaceae</taxon>
        <taxon>Yamadazyma</taxon>
    </lineage>
</organism>
<keyword evidence="4" id="KW-0863">Zinc-finger</keyword>
<comment type="function">
    <text evidence="7">Component of the ESCRT-II complex (endosomal sorting complex required for transport II), which is required for multivesicular body (MVB) formation and sorting of endosomal cargo proteins into MVBs.</text>
</comment>
<keyword evidence="5" id="KW-0862">Zinc</keyword>
<dbReference type="InterPro" id="IPR036390">
    <property type="entry name" value="WH_DNA-bd_sf"/>
</dbReference>
<gene>
    <name evidence="9" type="ORF">CANTEDRAFT_125219</name>
</gene>
<dbReference type="Proteomes" id="UP000000707">
    <property type="component" value="Unassembled WGS sequence"/>
</dbReference>
<comment type="similarity">
    <text evidence="1 7">Belongs to the VPS36 family.</text>
</comment>
<dbReference type="KEGG" id="cten:18249088"/>
<dbReference type="SUPFAM" id="SSF46785">
    <property type="entry name" value="Winged helix' DNA-binding domain"/>
    <property type="match status" value="1"/>
</dbReference>
<dbReference type="SUPFAM" id="SSF50729">
    <property type="entry name" value="PH domain-like"/>
    <property type="match status" value="1"/>
</dbReference>
<dbReference type="InterPro" id="IPR031558">
    <property type="entry name" value="Vps36-NZF-N"/>
</dbReference>
<dbReference type="GO" id="GO:0032266">
    <property type="term" value="F:phosphatidylinositol-3-phosphate binding"/>
    <property type="evidence" value="ECO:0007669"/>
    <property type="project" value="UniProtKB-UniRule"/>
</dbReference>
<evidence type="ECO:0000256" key="1">
    <source>
        <dbReference type="ARBA" id="ARBA00009697"/>
    </source>
</evidence>
<dbReference type="Gene3D" id="2.30.30.380">
    <property type="entry name" value="Zn-finger domain of Sec23/24"/>
    <property type="match status" value="2"/>
</dbReference>
<keyword evidence="6 7" id="KW-0653">Protein transport</keyword>
<dbReference type="PANTHER" id="PTHR13128:SF12">
    <property type="entry name" value="VACUOLAR PROTEIN-SORTING-ASSOCIATED PROTEIN 36"/>
    <property type="match status" value="1"/>
</dbReference>
<dbReference type="SMART" id="SM00547">
    <property type="entry name" value="ZnF_RBZ"/>
    <property type="match status" value="2"/>
</dbReference>
<dbReference type="InterPro" id="IPR040608">
    <property type="entry name" value="Snf8/Vps36"/>
</dbReference>
<dbReference type="InterPro" id="IPR011993">
    <property type="entry name" value="PH-like_dom_sf"/>
</dbReference>
<accession>G3B9J8</accession>
<name>G3B9J8_CANTC</name>
<dbReference type="Gene3D" id="1.10.10.10">
    <property type="entry name" value="Winged helix-like DNA-binding domain superfamily/Winged helix DNA-binding domain"/>
    <property type="match status" value="2"/>
</dbReference>
<dbReference type="eggNOG" id="KOG2760">
    <property type="taxonomic scope" value="Eukaryota"/>
</dbReference>
<dbReference type="STRING" id="590646.G3B9J8"/>
<evidence type="ECO:0000256" key="7">
    <source>
        <dbReference type="RuleBase" id="RU367095"/>
    </source>
</evidence>
<evidence type="ECO:0000256" key="6">
    <source>
        <dbReference type="ARBA" id="ARBA00022927"/>
    </source>
</evidence>
<evidence type="ECO:0000313" key="10">
    <source>
        <dbReference type="Proteomes" id="UP000000707"/>
    </source>
</evidence>
<reference evidence="9 10" key="1">
    <citation type="journal article" date="2011" name="Proc. Natl. Acad. Sci. U.S.A.">
        <title>Comparative genomics of xylose-fermenting fungi for enhanced biofuel production.</title>
        <authorList>
            <person name="Wohlbach D.J."/>
            <person name="Kuo A."/>
            <person name="Sato T.K."/>
            <person name="Potts K.M."/>
            <person name="Salamov A.A."/>
            <person name="LaButti K.M."/>
            <person name="Sun H."/>
            <person name="Clum A."/>
            <person name="Pangilinan J.L."/>
            <person name="Lindquist E.A."/>
            <person name="Lucas S."/>
            <person name="Lapidus A."/>
            <person name="Jin M."/>
            <person name="Gunawan C."/>
            <person name="Balan V."/>
            <person name="Dale B.E."/>
            <person name="Jeffries T.W."/>
            <person name="Zinkel R."/>
            <person name="Barry K.W."/>
            <person name="Grigoriev I.V."/>
            <person name="Gasch A.P."/>
        </authorList>
    </citation>
    <scope>NUCLEOTIDE SEQUENCE [LARGE SCALE GENOMIC DNA]</scope>
    <source>
        <strain evidence="10">ATCC 10573 / BCRC 21748 / CBS 615 / JCM 9827 / NBRC 10315 / NRRL Y-1498 / VKM Y-70</strain>
    </source>
</reference>
<evidence type="ECO:0000313" key="9">
    <source>
        <dbReference type="EMBL" id="EGV61907.1"/>
    </source>
</evidence>
<comment type="subunit">
    <text evidence="7">Component of the endosomal sorting complex required for transport II (ESCRT-II).</text>
</comment>
<dbReference type="PROSITE" id="PS51495">
    <property type="entry name" value="GLUE"/>
    <property type="match status" value="1"/>
</dbReference>
<sequence>MTSTVPSAAINVWQPVNINRSNRPVLKDDEEIVYIRDNVGLYQGRVKIVNRQSGRVYLTNKRVIYIDNKDIKKSMAVDIDRIYLAATIDGFLRSSPKVKLYVNVEEDSKGGSKSVSLFKSLDWVCKICSFNNHLDSNYNLNNLPRCVSCGIPPQTKYIESLQNREEETSNGLEERRDDQCTKCTFINHPSLRYCEMCGSELKSSIPEDLRAKLHSSSAPDINDEQGSFNRLDIVLEGEESYSGDAKYVKLSFRTGNEQQFYTMLNEILEKRRWEELQSRGGVNQGAVKLNNVEESVRIKESGIYRLQLISEQTRKQNEMTLSSSLEDLEQLMYKAQDLLKLSSSFNSFIKPRVQYNVKLSALTVSKTSKIYHEELARHLSEYLTNYKLVKSSAMITLPDLFADYNRYLILTQGFGMELVTSEDFGTSVECFEKLSLPVVLREYDTGLKIVRPKFNDDYSAIIVNHLKNQEVQFKFNKLKQSILQSFDQSFDQDDYFKTGYKYFKGSTVSEISEHFTWSNDITIEELKKLVEDGLILIDKTISGTFYFINKITNYDFDQEREHDEQLKQEVESQLIKEQAQLEASNWGSLEPIEFQDVEYDSPAMKELKGLKLT</sequence>
<dbReference type="InterPro" id="IPR001876">
    <property type="entry name" value="Znf_RanBP2"/>
</dbReference>
<feature type="domain" description="GLUE N-terminal" evidence="8">
    <location>
        <begin position="16"/>
        <end position="280"/>
    </location>
</feature>
<evidence type="ECO:0000256" key="2">
    <source>
        <dbReference type="ARBA" id="ARBA00022448"/>
    </source>
</evidence>
<keyword evidence="7" id="KW-0963">Cytoplasm</keyword>
<comment type="subcellular location">
    <subcellularLocation>
        <location evidence="7">Cytoplasm</location>
    </subcellularLocation>
    <subcellularLocation>
        <location evidence="7">Endosome</location>
    </subcellularLocation>
</comment>
<keyword evidence="10" id="KW-1185">Reference proteome</keyword>
<dbReference type="Gene3D" id="2.30.29.30">
    <property type="entry name" value="Pleckstrin-homology domain (PH domain)/Phosphotyrosine-binding domain (PTB)"/>
    <property type="match status" value="1"/>
</dbReference>
<dbReference type="InterPro" id="IPR021648">
    <property type="entry name" value="GLUE_dom"/>
</dbReference>
<dbReference type="GO" id="GO:0043328">
    <property type="term" value="P:protein transport to vacuole involved in ubiquitin-dependent protein catabolic process via the multivesicular body sorting pathway"/>
    <property type="evidence" value="ECO:0007669"/>
    <property type="project" value="UniProtKB-UniRule"/>
</dbReference>
<dbReference type="GO" id="GO:0043130">
    <property type="term" value="F:ubiquitin binding"/>
    <property type="evidence" value="ECO:0007669"/>
    <property type="project" value="UniProtKB-UniRule"/>
</dbReference>
<dbReference type="SUPFAM" id="SSF90209">
    <property type="entry name" value="Ran binding protein zinc finger-like"/>
    <property type="match status" value="2"/>
</dbReference>
<evidence type="ECO:0000256" key="3">
    <source>
        <dbReference type="ARBA" id="ARBA00022723"/>
    </source>
</evidence>
<dbReference type="InterPro" id="IPR036388">
    <property type="entry name" value="WH-like_DNA-bd_sf"/>
</dbReference>
<dbReference type="PANTHER" id="PTHR13128">
    <property type="entry name" value="VACUOLAR PROTEIN-SORTING-ASSOCIATED PROTEIN 36"/>
    <property type="match status" value="1"/>
</dbReference>
<dbReference type="OrthoDB" id="271448at2759"/>
<evidence type="ECO:0000259" key="8">
    <source>
        <dbReference type="PROSITE" id="PS51495"/>
    </source>
</evidence>
<dbReference type="GeneID" id="18249088"/>
<keyword evidence="7" id="KW-0967">Endosome</keyword>
<dbReference type="EMBL" id="GL996527">
    <property type="protein sequence ID" value="EGV61907.1"/>
    <property type="molecule type" value="Genomic_DNA"/>
</dbReference>
<proteinExistence type="inferred from homology"/>
<dbReference type="AlphaFoldDB" id="G3B9J8"/>
<keyword evidence="2 7" id="KW-0813">Transport</keyword>
<dbReference type="Pfam" id="PF04157">
    <property type="entry name" value="EAP30"/>
    <property type="match status" value="1"/>
</dbReference>
<keyword evidence="3" id="KW-0479">Metal-binding</keyword>
<dbReference type="GO" id="GO:0000814">
    <property type="term" value="C:ESCRT II complex"/>
    <property type="evidence" value="ECO:0007669"/>
    <property type="project" value="UniProtKB-UniRule"/>
</dbReference>
<dbReference type="InterPro" id="IPR037855">
    <property type="entry name" value="Vps36"/>
</dbReference>
<dbReference type="Pfam" id="PF11605">
    <property type="entry name" value="Vps36_ESCRT-II"/>
    <property type="match status" value="1"/>
</dbReference>
<dbReference type="InterPro" id="IPR036443">
    <property type="entry name" value="Znf_RanBP2_sf"/>
</dbReference>
<dbReference type="Pfam" id="PF16988">
    <property type="entry name" value="Vps36-NZF-N"/>
    <property type="match status" value="1"/>
</dbReference>
<dbReference type="GO" id="GO:0031902">
    <property type="term" value="C:late endosome membrane"/>
    <property type="evidence" value="ECO:0007669"/>
    <property type="project" value="UniProtKB-UniRule"/>
</dbReference>
<dbReference type="GO" id="GO:0008270">
    <property type="term" value="F:zinc ion binding"/>
    <property type="evidence" value="ECO:0007669"/>
    <property type="project" value="UniProtKB-KW"/>
</dbReference>
<evidence type="ECO:0000256" key="5">
    <source>
        <dbReference type="ARBA" id="ARBA00022833"/>
    </source>
</evidence>
<dbReference type="HOGENOM" id="CLU_015433_2_1_1"/>
<evidence type="ECO:0000256" key="4">
    <source>
        <dbReference type="ARBA" id="ARBA00022771"/>
    </source>
</evidence>
<protein>
    <recommendedName>
        <fullName evidence="7">Vacuolar protein-sorting-associated protein 36</fullName>
    </recommendedName>
    <alternativeName>
        <fullName evidence="7">ESCRT-II complex subunit VPS36</fullName>
    </alternativeName>
</protein>